<keyword evidence="6 8" id="KW-1133">Transmembrane helix</keyword>
<feature type="transmembrane region" description="Helical" evidence="8">
    <location>
        <begin position="253"/>
        <end position="274"/>
    </location>
</feature>
<dbReference type="RefSeq" id="WP_092085629.1">
    <property type="nucleotide sequence ID" value="NZ_FNEL01000030.1"/>
</dbReference>
<dbReference type="CDD" id="cd06261">
    <property type="entry name" value="TM_PBP2"/>
    <property type="match status" value="2"/>
</dbReference>
<sequence>MHKDKQQTDWLTKGLFYLLIAFIIWFLVTFLIYPNLVVLKDVFWVDGQLSLKAVEKIMKSKRAIQSIKNSFLLAVTLTVTVNIVGIFIVMVSEYYEVKGARLLRVAFMSTLVFSGLVLNSGYLYVYGQNGILTHLLVKVFPNLPLDWFQGYPAVLFVMTFACTSFHMLFLRNAVKGLDNNVIEAAQNLGSGQWEILTKIILPSLKPVLLTLIIMTFQTGLGAMAAPLMVGGKDFQTISPLILTFAQRPSSRDIAALLSLILGAAQILLLVVMTINEKRGNYLSISKTKTAVQRQKIQNPVANVLVHIVSYILFFIYMTPLVLVVLFSFMNTRGIATSTLSWEYFTLENYTRILTDVASYKPLMTSLVFSGIAAVLSVLFMLVIARLVMRYKDNPWIQGMEFLFYIPWLLPALLIAIGLILAYSVPSPLLLGQSVVGSLWPLPVAYMIMMLPSTLRYIKGAYYSFDNNLEDASRILGASPLRTFVKVILPALMPTALALVALNFNQYLADYDLSAFLYQPNFPTLGVVIRSNADPSAHVDAQAINLVYSVILIVLSTVILYLVYGRGSALSERRSGLGQ</sequence>
<feature type="transmembrane region" description="Helical" evidence="8">
    <location>
        <begin position="400"/>
        <end position="422"/>
    </location>
</feature>
<feature type="domain" description="ABC transmembrane type-1" evidence="9">
    <location>
        <begin position="362"/>
        <end position="562"/>
    </location>
</feature>
<feature type="transmembrane region" description="Helical" evidence="8">
    <location>
        <begin position="207"/>
        <end position="229"/>
    </location>
</feature>
<keyword evidence="3" id="KW-1003">Cell membrane</keyword>
<dbReference type="PANTHER" id="PTHR43357:SF4">
    <property type="entry name" value="INNER MEMBRANE ABC TRANSPORTER PERMEASE PROTEIN YDCV"/>
    <property type="match status" value="1"/>
</dbReference>
<feature type="transmembrane region" description="Helical" evidence="8">
    <location>
        <begin position="103"/>
        <end position="127"/>
    </location>
</feature>
<evidence type="ECO:0000256" key="5">
    <source>
        <dbReference type="ARBA" id="ARBA00022692"/>
    </source>
</evidence>
<gene>
    <name evidence="10" type="ORF">CJ205_07675</name>
</gene>
<reference evidence="10 11" key="1">
    <citation type="submission" date="2017-09" db="EMBL/GenBank/DDBJ databases">
        <title>Bacterial strain isolated from the female urinary microbiota.</title>
        <authorList>
            <person name="Thomas-White K."/>
            <person name="Kumar N."/>
            <person name="Forster S."/>
            <person name="Putonti C."/>
            <person name="Lawley T."/>
            <person name="Wolfe A.J."/>
        </authorList>
    </citation>
    <scope>NUCLEOTIDE SEQUENCE [LARGE SCALE GENOMIC DNA]</scope>
    <source>
        <strain evidence="10 11">UMB0852</strain>
    </source>
</reference>
<feature type="domain" description="ABC transmembrane type-1" evidence="9">
    <location>
        <begin position="67"/>
        <end position="272"/>
    </location>
</feature>
<proteinExistence type="inferred from homology"/>
<evidence type="ECO:0000256" key="2">
    <source>
        <dbReference type="ARBA" id="ARBA00022448"/>
    </source>
</evidence>
<dbReference type="SUPFAM" id="SSF161098">
    <property type="entry name" value="MetI-like"/>
    <property type="match status" value="2"/>
</dbReference>
<evidence type="ECO:0000313" key="11">
    <source>
        <dbReference type="Proteomes" id="UP000235682"/>
    </source>
</evidence>
<dbReference type="Gene3D" id="1.10.3720.10">
    <property type="entry name" value="MetI-like"/>
    <property type="match status" value="2"/>
</dbReference>
<comment type="similarity">
    <text evidence="8">Belongs to the binding-protein-dependent transport system permease family.</text>
</comment>
<dbReference type="EMBL" id="PNHE01000044">
    <property type="protein sequence ID" value="PMC57807.1"/>
    <property type="molecule type" value="Genomic_DNA"/>
</dbReference>
<evidence type="ECO:0000313" key="10">
    <source>
        <dbReference type="EMBL" id="PMC57807.1"/>
    </source>
</evidence>
<dbReference type="GO" id="GO:0005886">
    <property type="term" value="C:plasma membrane"/>
    <property type="evidence" value="ECO:0007669"/>
    <property type="project" value="UniProtKB-SubCell"/>
</dbReference>
<evidence type="ECO:0000256" key="7">
    <source>
        <dbReference type="ARBA" id="ARBA00023136"/>
    </source>
</evidence>
<name>A0A1G8MB69_9LACT</name>
<keyword evidence="5 8" id="KW-0812">Transmembrane</keyword>
<evidence type="ECO:0000256" key="4">
    <source>
        <dbReference type="ARBA" id="ARBA00022519"/>
    </source>
</evidence>
<evidence type="ECO:0000256" key="1">
    <source>
        <dbReference type="ARBA" id="ARBA00004429"/>
    </source>
</evidence>
<evidence type="ECO:0000256" key="8">
    <source>
        <dbReference type="RuleBase" id="RU363032"/>
    </source>
</evidence>
<keyword evidence="11" id="KW-1185">Reference proteome</keyword>
<evidence type="ECO:0000256" key="6">
    <source>
        <dbReference type="ARBA" id="ARBA00022989"/>
    </source>
</evidence>
<accession>A0A1G8MB69</accession>
<comment type="caution">
    <text evidence="10">The sequence shown here is derived from an EMBL/GenBank/DDBJ whole genome shotgun (WGS) entry which is preliminary data.</text>
</comment>
<dbReference type="OrthoDB" id="9776648at2"/>
<feature type="transmembrane region" description="Helical" evidence="8">
    <location>
        <begin position="545"/>
        <end position="563"/>
    </location>
</feature>
<dbReference type="PANTHER" id="PTHR43357">
    <property type="entry name" value="INNER MEMBRANE ABC TRANSPORTER PERMEASE PROTEIN YDCV"/>
    <property type="match status" value="1"/>
</dbReference>
<dbReference type="GO" id="GO:0055085">
    <property type="term" value="P:transmembrane transport"/>
    <property type="evidence" value="ECO:0007669"/>
    <property type="project" value="InterPro"/>
</dbReference>
<dbReference type="Proteomes" id="UP000235682">
    <property type="component" value="Unassembled WGS sequence"/>
</dbReference>
<keyword evidence="4" id="KW-0997">Cell inner membrane</keyword>
<evidence type="ECO:0000259" key="9">
    <source>
        <dbReference type="PROSITE" id="PS50928"/>
    </source>
</evidence>
<feature type="transmembrane region" description="Helical" evidence="8">
    <location>
        <begin position="483"/>
        <end position="503"/>
    </location>
</feature>
<feature type="transmembrane region" description="Helical" evidence="8">
    <location>
        <begin position="147"/>
        <end position="170"/>
    </location>
</feature>
<organism evidence="10 11">
    <name type="scientific">Dolosicoccus paucivorans</name>
    <dbReference type="NCBI Taxonomy" id="84521"/>
    <lineage>
        <taxon>Bacteria</taxon>
        <taxon>Bacillati</taxon>
        <taxon>Bacillota</taxon>
        <taxon>Bacilli</taxon>
        <taxon>Lactobacillales</taxon>
        <taxon>Aerococcaceae</taxon>
        <taxon>Dolosicoccus</taxon>
    </lineage>
</organism>
<feature type="transmembrane region" description="Helical" evidence="8">
    <location>
        <begin position="303"/>
        <end position="329"/>
    </location>
</feature>
<dbReference type="AlphaFoldDB" id="A0A1G8MB69"/>
<feature type="transmembrane region" description="Helical" evidence="8">
    <location>
        <begin position="366"/>
        <end position="388"/>
    </location>
</feature>
<protein>
    <submittedName>
        <fullName evidence="10">Iron ABC transporter permease</fullName>
    </submittedName>
</protein>
<dbReference type="Pfam" id="PF00528">
    <property type="entry name" value="BPD_transp_1"/>
    <property type="match status" value="2"/>
</dbReference>
<dbReference type="STRING" id="84521.SAMN04487994_10309"/>
<keyword evidence="2 8" id="KW-0813">Transport</keyword>
<feature type="transmembrane region" description="Helical" evidence="8">
    <location>
        <begin position="15"/>
        <end position="33"/>
    </location>
</feature>
<dbReference type="InterPro" id="IPR000515">
    <property type="entry name" value="MetI-like"/>
</dbReference>
<keyword evidence="7 8" id="KW-0472">Membrane</keyword>
<evidence type="ECO:0000256" key="3">
    <source>
        <dbReference type="ARBA" id="ARBA00022475"/>
    </source>
</evidence>
<feature type="transmembrane region" description="Helical" evidence="8">
    <location>
        <begin position="71"/>
        <end position="91"/>
    </location>
</feature>
<dbReference type="InterPro" id="IPR035906">
    <property type="entry name" value="MetI-like_sf"/>
</dbReference>
<comment type="subcellular location">
    <subcellularLocation>
        <location evidence="1">Cell inner membrane</location>
        <topology evidence="1">Multi-pass membrane protein</topology>
    </subcellularLocation>
    <subcellularLocation>
        <location evidence="8">Cell membrane</location>
        <topology evidence="8">Multi-pass membrane protein</topology>
    </subcellularLocation>
</comment>
<dbReference type="PROSITE" id="PS50928">
    <property type="entry name" value="ABC_TM1"/>
    <property type="match status" value="2"/>
</dbReference>